<dbReference type="EMBL" id="NEDJ01000064">
    <property type="protein sequence ID" value="OSO94391.1"/>
    <property type="molecule type" value="Genomic_DNA"/>
</dbReference>
<sequence length="114" mass="12849">MIVGQPLSVSASTSIFSPSSWTIEFANTVFCESFDPSGSGIEFSNSILDQTFCNVTQGFLRIVTFNVVINIYLYKRAGATKWTHDRFLARVDDNNTELERLSCCSVFFWVELVL</sequence>
<dbReference type="Proteomes" id="UP000193587">
    <property type="component" value="Unassembled WGS sequence"/>
</dbReference>
<evidence type="ECO:0000313" key="2">
    <source>
        <dbReference type="Proteomes" id="UP000193587"/>
    </source>
</evidence>
<protein>
    <submittedName>
        <fullName evidence="1">Uncharacterized protein</fullName>
    </submittedName>
</protein>
<accession>A0A1X4GB34</accession>
<organism evidence="1 2">
    <name type="scientific">Halorubrum ezzemoulense DSM 17463</name>
    <dbReference type="NCBI Taxonomy" id="1121945"/>
    <lineage>
        <taxon>Archaea</taxon>
        <taxon>Methanobacteriati</taxon>
        <taxon>Methanobacteriota</taxon>
        <taxon>Stenosarchaea group</taxon>
        <taxon>Halobacteria</taxon>
        <taxon>Halobacteriales</taxon>
        <taxon>Haloferacaceae</taxon>
        <taxon>Halorubrum</taxon>
    </lineage>
</organism>
<reference evidence="1 2" key="1">
    <citation type="submission" date="2017-04" db="EMBL/GenBank/DDBJ databases">
        <title>MLSA of the genus Halorubrum.</title>
        <authorList>
            <person name="De La Haba R."/>
            <person name="Sanchez-Porro C."/>
            <person name="Infante-Dominguez C."/>
            <person name="Ventosa A."/>
        </authorList>
    </citation>
    <scope>NUCLEOTIDE SEQUENCE [LARGE SCALE GENOMIC DNA]</scope>
    <source>
        <strain evidence="1 2">DSM 17463</strain>
    </source>
</reference>
<name>A0A1X4GB34_HALEZ</name>
<evidence type="ECO:0000313" key="1">
    <source>
        <dbReference type="EMBL" id="OSO94391.1"/>
    </source>
</evidence>
<gene>
    <name evidence="1" type="ORF">B9H04_14320</name>
</gene>
<dbReference type="AlphaFoldDB" id="A0A1X4GB34"/>
<proteinExistence type="predicted"/>
<comment type="caution">
    <text evidence="1">The sequence shown here is derived from an EMBL/GenBank/DDBJ whole genome shotgun (WGS) entry which is preliminary data.</text>
</comment>